<dbReference type="SUPFAM" id="SSF56112">
    <property type="entry name" value="Protein kinase-like (PK-like)"/>
    <property type="match status" value="1"/>
</dbReference>
<dbReference type="EMBL" id="JBGFUD010008047">
    <property type="protein sequence ID" value="MFH4981865.1"/>
    <property type="molecule type" value="Genomic_DNA"/>
</dbReference>
<dbReference type="AlphaFoldDB" id="A0ABD6EQQ4"/>
<gene>
    <name evidence="2" type="ORF">AB6A40_008574</name>
</gene>
<keyword evidence="3" id="KW-1185">Reference proteome</keyword>
<protein>
    <recommendedName>
        <fullName evidence="1">Protein kinase domain-containing protein</fullName>
    </recommendedName>
</protein>
<reference evidence="2 3" key="1">
    <citation type="submission" date="2024-08" db="EMBL/GenBank/DDBJ databases">
        <title>Gnathostoma spinigerum genome.</title>
        <authorList>
            <person name="Gonzalez-Bertolin B."/>
            <person name="Monzon S."/>
            <person name="Zaballos A."/>
            <person name="Jimenez P."/>
            <person name="Dekumyoy P."/>
            <person name="Varona S."/>
            <person name="Cuesta I."/>
            <person name="Sumanam S."/>
            <person name="Adisakwattana P."/>
            <person name="Gasser R.B."/>
            <person name="Hernandez-Gonzalez A."/>
            <person name="Young N.D."/>
            <person name="Perteguer M.J."/>
        </authorList>
    </citation>
    <scope>NUCLEOTIDE SEQUENCE [LARGE SCALE GENOMIC DNA]</scope>
    <source>
        <strain evidence="2">AL3</strain>
        <tissue evidence="2">Liver</tissue>
    </source>
</reference>
<dbReference type="InterPro" id="IPR011009">
    <property type="entry name" value="Kinase-like_dom_sf"/>
</dbReference>
<comment type="caution">
    <text evidence="2">The sequence shown here is derived from an EMBL/GenBank/DDBJ whole genome shotgun (WGS) entry which is preliminary data.</text>
</comment>
<dbReference type="InterPro" id="IPR000719">
    <property type="entry name" value="Prot_kinase_dom"/>
</dbReference>
<sequence length="340" mass="39376">MLYELLHICGQEKIESFQEHPLYGYFQKAKMIAFGASSDVYEIMFDEKRIVLKIVPVDVSPPHDESVFKIHDVISYVMIIKELSNCDSISGFEDFSGFPCIYDIRVVEGVYPEVLKSLRSRFSEKHRLFKESGYIPPVHQQYLLTVTAYAGVPLSDYWFTSVAQAFSIIYQIIFIFRWAEIKLKFEHRDLHARNILIDDDGSESITSEDQQIVLKTFGVRVSIVNLRCARIEKDCCCAFHDFSSDHAVMTLPIVGSVFERMWEITGNEWKSFHPATNLLWIGHIVEFVGERLNRLEVGRNIERKQFKEHFSSLEKSADLDLWLKASSVPDFLIEPIINDL</sequence>
<evidence type="ECO:0000313" key="3">
    <source>
        <dbReference type="Proteomes" id="UP001608902"/>
    </source>
</evidence>
<organism evidence="2 3">
    <name type="scientific">Gnathostoma spinigerum</name>
    <dbReference type="NCBI Taxonomy" id="75299"/>
    <lineage>
        <taxon>Eukaryota</taxon>
        <taxon>Metazoa</taxon>
        <taxon>Ecdysozoa</taxon>
        <taxon>Nematoda</taxon>
        <taxon>Chromadorea</taxon>
        <taxon>Rhabditida</taxon>
        <taxon>Spirurina</taxon>
        <taxon>Gnathostomatomorpha</taxon>
        <taxon>Gnathostomatoidea</taxon>
        <taxon>Gnathostomatidae</taxon>
        <taxon>Gnathostoma</taxon>
    </lineage>
</organism>
<accession>A0ABD6EQQ4</accession>
<proteinExistence type="predicted"/>
<dbReference type="Proteomes" id="UP001608902">
    <property type="component" value="Unassembled WGS sequence"/>
</dbReference>
<dbReference type="PANTHER" id="PTHR24419">
    <property type="entry name" value="INTERLEUKIN-1 RECEPTOR-ASSOCIATED KINASE"/>
    <property type="match status" value="1"/>
</dbReference>
<evidence type="ECO:0000313" key="2">
    <source>
        <dbReference type="EMBL" id="MFH4981865.1"/>
    </source>
</evidence>
<name>A0ABD6EQQ4_9BILA</name>
<feature type="domain" description="Protein kinase" evidence="1">
    <location>
        <begin position="26"/>
        <end position="340"/>
    </location>
</feature>
<evidence type="ECO:0000259" key="1">
    <source>
        <dbReference type="PROSITE" id="PS50011"/>
    </source>
</evidence>
<dbReference type="Gene3D" id="3.30.200.20">
    <property type="entry name" value="Phosphorylase Kinase, domain 1"/>
    <property type="match status" value="1"/>
</dbReference>
<dbReference type="PANTHER" id="PTHR24419:SF18">
    <property type="entry name" value="SERINE_THREONINE-PROTEIN KINASE HASPIN"/>
    <property type="match status" value="1"/>
</dbReference>
<dbReference type="Gene3D" id="1.10.510.10">
    <property type="entry name" value="Transferase(Phosphotransferase) domain 1"/>
    <property type="match status" value="1"/>
</dbReference>
<dbReference type="PROSITE" id="PS50011">
    <property type="entry name" value="PROTEIN_KINASE_DOM"/>
    <property type="match status" value="1"/>
</dbReference>
<dbReference type="Pfam" id="PF12330">
    <property type="entry name" value="Haspin_kinase"/>
    <property type="match status" value="1"/>
</dbReference>